<dbReference type="RefSeq" id="XP_016971502.1">
    <property type="nucleotide sequence ID" value="XM_017116013.1"/>
</dbReference>
<feature type="non-terminal residue" evidence="2">
    <location>
        <position position="285"/>
    </location>
</feature>
<dbReference type="AlphaFoldDB" id="A0A6P4E0V4"/>
<name>A0A6P4E0V4_DRORH</name>
<evidence type="ECO:0000313" key="2">
    <source>
        <dbReference type="RefSeq" id="XP_016971502.1"/>
    </source>
</evidence>
<feature type="compositionally biased region" description="Polar residues" evidence="1">
    <location>
        <begin position="13"/>
        <end position="31"/>
    </location>
</feature>
<protein>
    <submittedName>
        <fullName evidence="2">Uncharacterized protein LOC108039083</fullName>
    </submittedName>
</protein>
<reference evidence="2" key="1">
    <citation type="submission" date="2025-08" db="UniProtKB">
        <authorList>
            <consortium name="RefSeq"/>
        </authorList>
    </citation>
    <scope>IDENTIFICATION</scope>
</reference>
<organism evidence="2">
    <name type="scientific">Drosophila rhopaloa</name>
    <name type="common">Fruit fly</name>
    <dbReference type="NCBI Taxonomy" id="1041015"/>
    <lineage>
        <taxon>Eukaryota</taxon>
        <taxon>Metazoa</taxon>
        <taxon>Ecdysozoa</taxon>
        <taxon>Arthropoda</taxon>
        <taxon>Hexapoda</taxon>
        <taxon>Insecta</taxon>
        <taxon>Pterygota</taxon>
        <taxon>Neoptera</taxon>
        <taxon>Endopterygota</taxon>
        <taxon>Diptera</taxon>
        <taxon>Brachycera</taxon>
        <taxon>Muscomorpha</taxon>
        <taxon>Ephydroidea</taxon>
        <taxon>Drosophilidae</taxon>
        <taxon>Drosophila</taxon>
        <taxon>Sophophora</taxon>
    </lineage>
</organism>
<evidence type="ECO:0000256" key="1">
    <source>
        <dbReference type="SAM" id="MobiDB-lite"/>
    </source>
</evidence>
<sequence length="285" mass="29665">MSENEEYEYRPGSDSTRSPSPPAATNSTDSGLSEYAERIASPPCDPAGTPPPPALVRDGDADSQSTIPVDPSYECEVSSGSNGPPRQEEEPPAQDVEPDTRGLTTARLARLNVAGSPAVGYSTSYYLMTAWLESVVTPAFAEGFEERCVQESQTWVPHPAPSTDDSSVGGDGRFAEANDAWADYAARPRTPTASTASTASREADATGDSFMGTSVSGSLSDDAEAEAVAAESPQIDEGEEGTDPTPGCPTTRDTQQAEAEARTPSPQTTAAQSEPLPATPEGESP</sequence>
<feature type="compositionally biased region" description="Low complexity" evidence="1">
    <location>
        <begin position="175"/>
        <end position="200"/>
    </location>
</feature>
<feature type="region of interest" description="Disordered" evidence="1">
    <location>
        <begin position="1"/>
        <end position="103"/>
    </location>
</feature>
<feature type="compositionally biased region" description="Pro residues" evidence="1">
    <location>
        <begin position="43"/>
        <end position="54"/>
    </location>
</feature>
<accession>A0A6P4E0V4</accession>
<gene>
    <name evidence="2" type="primary">LOC108039083</name>
</gene>
<proteinExistence type="predicted"/>
<feature type="region of interest" description="Disordered" evidence="1">
    <location>
        <begin position="153"/>
        <end position="285"/>
    </location>
</feature>